<gene>
    <name evidence="4" type="ORF">MSYG_2371</name>
</gene>
<organism evidence="4 5">
    <name type="scientific">Malassezia sympodialis (strain ATCC 42132)</name>
    <name type="common">Atopic eczema-associated yeast</name>
    <dbReference type="NCBI Taxonomy" id="1230383"/>
    <lineage>
        <taxon>Eukaryota</taxon>
        <taxon>Fungi</taxon>
        <taxon>Dikarya</taxon>
        <taxon>Basidiomycota</taxon>
        <taxon>Ustilaginomycotina</taxon>
        <taxon>Malasseziomycetes</taxon>
        <taxon>Malasseziales</taxon>
        <taxon>Malasseziaceae</taxon>
        <taxon>Malassezia</taxon>
    </lineage>
</organism>
<evidence type="ECO:0000256" key="2">
    <source>
        <dbReference type="ARBA" id="ARBA00023054"/>
    </source>
</evidence>
<feature type="region of interest" description="Disordered" evidence="3">
    <location>
        <begin position="171"/>
        <end position="222"/>
    </location>
</feature>
<dbReference type="GO" id="GO:0006900">
    <property type="term" value="P:vesicle budding from membrane"/>
    <property type="evidence" value="ECO:0007669"/>
    <property type="project" value="TreeGrafter"/>
</dbReference>
<dbReference type="AlphaFoldDB" id="A0A1M8A6M2"/>
<dbReference type="Gene3D" id="1.10.287.1060">
    <property type="entry name" value="ESAT-6-like"/>
    <property type="match status" value="1"/>
</dbReference>
<dbReference type="VEuPathDB" id="FungiDB:MSYG_2371"/>
<dbReference type="Proteomes" id="UP000186303">
    <property type="component" value="Chromosome 3"/>
</dbReference>
<dbReference type="Gene3D" id="6.10.250.1710">
    <property type="match status" value="1"/>
</dbReference>
<accession>A0A1M8A6M2</accession>
<dbReference type="GO" id="GO:0032511">
    <property type="term" value="P:late endosome to vacuole transport via multivesicular body sorting pathway"/>
    <property type="evidence" value="ECO:0007669"/>
    <property type="project" value="TreeGrafter"/>
</dbReference>
<evidence type="ECO:0000313" key="5">
    <source>
        <dbReference type="Proteomes" id="UP000186303"/>
    </source>
</evidence>
<dbReference type="EMBL" id="LT671823">
    <property type="protein sequence ID" value="SHO78029.1"/>
    <property type="molecule type" value="Genomic_DNA"/>
</dbReference>
<feature type="compositionally biased region" description="Basic and acidic residues" evidence="3">
    <location>
        <begin position="205"/>
        <end position="222"/>
    </location>
</feature>
<feature type="region of interest" description="Disordered" evidence="3">
    <location>
        <begin position="1"/>
        <end position="27"/>
    </location>
</feature>
<dbReference type="OrthoDB" id="3973241at2759"/>
<name>A0A1M8A6M2_MALS4</name>
<keyword evidence="5" id="KW-1185">Reference proteome</keyword>
<evidence type="ECO:0000256" key="1">
    <source>
        <dbReference type="ARBA" id="ARBA00006190"/>
    </source>
</evidence>
<dbReference type="PANTHER" id="PTHR22761">
    <property type="entry name" value="CHARGED MULTIVESICULAR BODY PROTEIN"/>
    <property type="match status" value="1"/>
</dbReference>
<evidence type="ECO:0000256" key="3">
    <source>
        <dbReference type="SAM" id="MobiDB-lite"/>
    </source>
</evidence>
<dbReference type="GO" id="GO:0005771">
    <property type="term" value="C:multivesicular body"/>
    <property type="evidence" value="ECO:0007669"/>
    <property type="project" value="TreeGrafter"/>
</dbReference>
<dbReference type="Pfam" id="PF03357">
    <property type="entry name" value="Snf7"/>
    <property type="match status" value="1"/>
</dbReference>
<protein>
    <submittedName>
        <fullName evidence="4">Similar to S.cerevisiae protein VPS60 (Protein involved in late endosome to vacuole transport)</fullName>
    </submittedName>
</protein>
<comment type="similarity">
    <text evidence="1">Belongs to the SNF7 family.</text>
</comment>
<sequence>MHRLLGFSQNKPKPDLQTAISSTESRADATQVKISRLDAELTRYRDQMKKMRDGPGKSAVQQRAMRVLRQKRMYEGQMEQLAQQSFNMEQSMMMTENLRNTMATVDAMQQANKDLRKTYGNLNVDKIERMQDEMEDLLEQSNTLQETLSRSYAMPDDIDEAELEAELEALEEEPLEQELELPSYLQHAASTGAMPEQPDFVDELPPPKESETVAAEGEVRAA</sequence>
<dbReference type="InterPro" id="IPR005024">
    <property type="entry name" value="Snf7_fam"/>
</dbReference>
<dbReference type="PANTHER" id="PTHR22761:SF12">
    <property type="entry name" value="CHARGED MULTIVESICULAR BODY PROTEIN 5"/>
    <property type="match status" value="1"/>
</dbReference>
<evidence type="ECO:0000313" key="4">
    <source>
        <dbReference type="EMBL" id="SHO78029.1"/>
    </source>
</evidence>
<dbReference type="OMA" id="GVKQMQK"/>
<proteinExistence type="inferred from homology"/>
<dbReference type="STRING" id="1230383.A0A1M8A6M2"/>
<keyword evidence="2" id="KW-0175">Coiled coil</keyword>
<reference evidence="5" key="1">
    <citation type="journal article" date="2017" name="Nucleic Acids Res.">
        <title>Proteogenomics produces comprehensive and highly accurate protein-coding gene annotation in a complete genome assembly of Malassezia sympodialis.</title>
        <authorList>
            <person name="Zhu Y."/>
            <person name="Engstroem P.G."/>
            <person name="Tellgren-Roth C."/>
            <person name="Baudo C.D."/>
            <person name="Kennell J.C."/>
            <person name="Sun S."/>
            <person name="Billmyre R.B."/>
            <person name="Schroeder M.S."/>
            <person name="Andersson A."/>
            <person name="Holm T."/>
            <person name="Sigurgeirsson B."/>
            <person name="Wu G."/>
            <person name="Sankaranarayanan S.R."/>
            <person name="Siddharthan R."/>
            <person name="Sanyal K."/>
            <person name="Lundeberg J."/>
            <person name="Nystedt B."/>
            <person name="Boekhout T."/>
            <person name="Dawson T.L. Jr."/>
            <person name="Heitman J."/>
            <person name="Scheynius A."/>
            <person name="Lehtioe J."/>
        </authorList>
    </citation>
    <scope>NUCLEOTIDE SEQUENCE [LARGE SCALE GENOMIC DNA]</scope>
    <source>
        <strain evidence="5">ATCC 42132</strain>
    </source>
</reference>